<evidence type="ECO:0000256" key="2">
    <source>
        <dbReference type="ARBA" id="ARBA00022723"/>
    </source>
</evidence>
<dbReference type="EMBL" id="CP001968">
    <property type="protein sequence ID" value="ADD67220.1"/>
    <property type="molecule type" value="Genomic_DNA"/>
</dbReference>
<dbReference type="PANTHER" id="PTHR30149">
    <property type="entry name" value="HYDROGENASE PROTEIN ASSEMBLY PROTEIN HYPD"/>
    <property type="match status" value="1"/>
</dbReference>
<dbReference type="RefSeq" id="WP_013009764.1">
    <property type="nucleotide sequence ID" value="NC_013943.1"/>
</dbReference>
<dbReference type="Gene3D" id="3.40.50.11740">
    <property type="entry name" value="HypD, alpha/beta domain 2"/>
    <property type="match status" value="2"/>
</dbReference>
<dbReference type="InterPro" id="IPR002780">
    <property type="entry name" value="Hyd_form_HypD"/>
</dbReference>
<dbReference type="Gene3D" id="6.10.20.100">
    <property type="match status" value="1"/>
</dbReference>
<dbReference type="PIRSF" id="PIRSF005622">
    <property type="entry name" value="Hydrgn_mat_hypD"/>
    <property type="match status" value="1"/>
</dbReference>
<organism evidence="4 5">
    <name type="scientific">Denitrovibrio acetiphilus (strain DSM 12809 / NBRC 114555 / N2460)</name>
    <dbReference type="NCBI Taxonomy" id="522772"/>
    <lineage>
        <taxon>Bacteria</taxon>
        <taxon>Pseudomonadati</taxon>
        <taxon>Deferribacterota</taxon>
        <taxon>Deferribacteres</taxon>
        <taxon>Deferribacterales</taxon>
        <taxon>Geovibrionaceae</taxon>
        <taxon>Denitrovibrio</taxon>
    </lineage>
</organism>
<dbReference type="GO" id="GO:0051539">
    <property type="term" value="F:4 iron, 4 sulfur cluster binding"/>
    <property type="evidence" value="ECO:0007669"/>
    <property type="project" value="TreeGrafter"/>
</dbReference>
<keyword evidence="3" id="KW-0408">Iron</keyword>
<dbReference type="HOGENOM" id="CLU_048562_1_0_0"/>
<dbReference type="InParanoid" id="D4H3D6"/>
<sequence>MGLMIEDFRNADICKKLIKQIEKEATKDVYRFMEVCGSHTMAIAKFGIKSVLPSNIDLVSGPGCPVCVTPQCEIDALFEIAEKGAVIATFGDMMRVPGSKGQNLQKMKSEGCDVRIVFSPLDTLKIAKETDKEVVFVGIGFETTAPAVAGLAIMAEKAGVKNVSITPYNKTMPEVLSLIISDKNLQINGFVCPGHVTAVTGIGLYDPIVKEGMAAVITGFEPVDVLSSILEMVRQVNTEDFKAVNMYSRVVADEGNAKARDVINAVYEKQGCWWRGIGFIEESGLAFRKEYEQFDAFRKFDVTLEGDDEIAGCSCGEVLKGYIKPTECALFGTACTPQNPVGPCMVSSEGACAAAYKYGI</sequence>
<gene>
    <name evidence="4" type="ordered locus">Dacet_0421</name>
</gene>
<reference evidence="4 5" key="1">
    <citation type="journal article" date="2010" name="Stand. Genomic Sci.">
        <title>Complete genome sequence of Denitrovibrio acetiphilus type strain (N2460).</title>
        <authorList>
            <person name="Kiss H."/>
            <person name="Lang E."/>
            <person name="Lapidus A."/>
            <person name="Copeland A."/>
            <person name="Nolan M."/>
            <person name="Glavina Del Rio T."/>
            <person name="Chen F."/>
            <person name="Lucas S."/>
            <person name="Tice H."/>
            <person name="Cheng J.F."/>
            <person name="Han C."/>
            <person name="Goodwin L."/>
            <person name="Pitluck S."/>
            <person name="Liolios K."/>
            <person name="Pati A."/>
            <person name="Ivanova N."/>
            <person name="Mavromatis K."/>
            <person name="Chen A."/>
            <person name="Palaniappan K."/>
            <person name="Land M."/>
            <person name="Hauser L."/>
            <person name="Chang Y.J."/>
            <person name="Jeffries C.D."/>
            <person name="Detter J.C."/>
            <person name="Brettin T."/>
            <person name="Spring S."/>
            <person name="Rohde M."/>
            <person name="Goker M."/>
            <person name="Woyke T."/>
            <person name="Bristow J."/>
            <person name="Eisen J.A."/>
            <person name="Markowitz V."/>
            <person name="Hugenholtz P."/>
            <person name="Kyrpides N.C."/>
            <person name="Klenk H.P."/>
        </authorList>
    </citation>
    <scope>NUCLEOTIDE SEQUENCE [LARGE SCALE GENOMIC DNA]</scope>
    <source>
        <strain evidence="5">DSM 12809 / NBRC 114555 / N2460</strain>
    </source>
</reference>
<dbReference type="GO" id="GO:0070025">
    <property type="term" value="F:carbon monoxide binding"/>
    <property type="evidence" value="ECO:0007669"/>
    <property type="project" value="TreeGrafter"/>
</dbReference>
<protein>
    <submittedName>
        <fullName evidence="4">Hydrogenase formation HypD protein</fullName>
    </submittedName>
</protein>
<evidence type="ECO:0000313" key="4">
    <source>
        <dbReference type="EMBL" id="ADD67220.1"/>
    </source>
</evidence>
<accession>D4H3D6</accession>
<dbReference type="STRING" id="522772.Dacet_0421"/>
<keyword evidence="5" id="KW-1185">Reference proteome</keyword>
<dbReference type="InterPro" id="IPR042243">
    <property type="entry name" value="HypD_1"/>
</dbReference>
<keyword evidence="2" id="KW-0479">Metal-binding</keyword>
<evidence type="ECO:0000313" key="5">
    <source>
        <dbReference type="Proteomes" id="UP000002012"/>
    </source>
</evidence>
<dbReference type="Pfam" id="PF01924">
    <property type="entry name" value="HypD"/>
    <property type="match status" value="1"/>
</dbReference>
<evidence type="ECO:0000256" key="1">
    <source>
        <dbReference type="ARBA" id="ARBA00007888"/>
    </source>
</evidence>
<dbReference type="InterPro" id="IPR042244">
    <property type="entry name" value="HypD_2_sf"/>
</dbReference>
<dbReference type="Proteomes" id="UP000002012">
    <property type="component" value="Chromosome"/>
</dbReference>
<proteinExistence type="inferred from homology"/>
<name>D4H3D6_DENA2</name>
<dbReference type="AlphaFoldDB" id="D4H3D6"/>
<dbReference type="PANTHER" id="PTHR30149:SF0">
    <property type="entry name" value="HYDROGENASE MATURATION FACTOR HYPD"/>
    <property type="match status" value="1"/>
</dbReference>
<dbReference type="eggNOG" id="COG0409">
    <property type="taxonomic scope" value="Bacteria"/>
</dbReference>
<evidence type="ECO:0000256" key="3">
    <source>
        <dbReference type="ARBA" id="ARBA00023004"/>
    </source>
</evidence>
<dbReference type="FunCoup" id="D4H3D6">
    <property type="interactions" value="37"/>
</dbReference>
<dbReference type="NCBIfam" id="TIGR00075">
    <property type="entry name" value="hypD"/>
    <property type="match status" value="1"/>
</dbReference>
<comment type="similarity">
    <text evidence="1">Belongs to the HypD family.</text>
</comment>
<dbReference type="GO" id="GO:0051604">
    <property type="term" value="P:protein maturation"/>
    <property type="evidence" value="ECO:0007669"/>
    <property type="project" value="TreeGrafter"/>
</dbReference>
<dbReference type="KEGG" id="dap:Dacet_0421"/>
<dbReference type="PaxDb" id="522772-Dacet_0421"/>
<dbReference type="GO" id="GO:0005506">
    <property type="term" value="F:iron ion binding"/>
    <property type="evidence" value="ECO:0007669"/>
    <property type="project" value="TreeGrafter"/>
</dbReference>